<protein>
    <recommendedName>
        <fullName evidence="1">UPF0306 protein HB991_10725</fullName>
    </recommendedName>
</protein>
<comment type="caution">
    <text evidence="2">The sequence shown here is derived from an EMBL/GenBank/DDBJ whole genome shotgun (WGS) entry which is preliminary data.</text>
</comment>
<dbReference type="SUPFAM" id="SSF50475">
    <property type="entry name" value="FMN-binding split barrel"/>
    <property type="match status" value="1"/>
</dbReference>
<dbReference type="HAMAP" id="MF_00764">
    <property type="entry name" value="UPF0306"/>
    <property type="match status" value="1"/>
</dbReference>
<dbReference type="RefSeq" id="WP_054878618.1">
    <property type="nucleotide sequence ID" value="NZ_CABHYV010000037.1"/>
</dbReference>
<accession>A0AA44I037</accession>
<reference evidence="2" key="1">
    <citation type="submission" date="2020-03" db="EMBL/GenBank/DDBJ databases">
        <authorList>
            <person name="Kislichkina A."/>
            <person name="Dentovskaya S."/>
            <person name="Shaikhutdinov R."/>
            <person name="Ivanov S."/>
            <person name="Sizova A."/>
            <person name="Solomentsev V."/>
            <person name="Bogun A."/>
        </authorList>
    </citation>
    <scope>NUCLEOTIDE SEQUENCE</scope>
    <source>
        <strain evidence="2">SCPM-O-B-7610</strain>
    </source>
</reference>
<dbReference type="Proteomes" id="UP000712947">
    <property type="component" value="Unassembled WGS sequence"/>
</dbReference>
<dbReference type="EMBL" id="JAASAI010000009">
    <property type="protein sequence ID" value="NIL22981.1"/>
    <property type="molecule type" value="Genomic_DNA"/>
</dbReference>
<dbReference type="PIRSF" id="PIRSF009554">
    <property type="entry name" value="UCP009554"/>
    <property type="match status" value="1"/>
</dbReference>
<dbReference type="InterPro" id="IPR012349">
    <property type="entry name" value="Split_barrel_FMN-bd"/>
</dbReference>
<gene>
    <name evidence="2" type="ORF">HB991_10725</name>
</gene>
<organism evidence="2 3">
    <name type="scientific">Yersinia mollaretii</name>
    <dbReference type="NCBI Taxonomy" id="33060"/>
    <lineage>
        <taxon>Bacteria</taxon>
        <taxon>Pseudomonadati</taxon>
        <taxon>Pseudomonadota</taxon>
        <taxon>Gammaproteobacteria</taxon>
        <taxon>Enterobacterales</taxon>
        <taxon>Yersiniaceae</taxon>
        <taxon>Yersinia</taxon>
    </lineage>
</organism>
<dbReference type="AlphaFoldDB" id="A0AA44I037"/>
<sequence length="152" mass="16976">MSAVNSPDDLSIIIRFLRQQHVLTLCAGSGMDMWCANCFYVFDDVQMALYLMTEKHTRHGELMQINPQVVGTIATQPRTVALIKGIQYRGEIAVLSGDAAQAALQRYCRRFPVAKVASAPLWQLNLLEVKMTNNTLGFGKKLFWHASSSSLK</sequence>
<evidence type="ECO:0000313" key="3">
    <source>
        <dbReference type="Proteomes" id="UP000712947"/>
    </source>
</evidence>
<dbReference type="InterPro" id="IPR011194">
    <property type="entry name" value="UPF0306"/>
</dbReference>
<comment type="similarity">
    <text evidence="1">Belongs to the UPF0306 family.</text>
</comment>
<evidence type="ECO:0000256" key="1">
    <source>
        <dbReference type="HAMAP-Rule" id="MF_00764"/>
    </source>
</evidence>
<dbReference type="Gene3D" id="2.30.110.10">
    <property type="entry name" value="Electron Transport, Fmn-binding Protein, Chain A"/>
    <property type="match status" value="1"/>
</dbReference>
<proteinExistence type="inferred from homology"/>
<dbReference type="NCBIfam" id="NF002900">
    <property type="entry name" value="PRK03467.1"/>
    <property type="match status" value="1"/>
</dbReference>
<name>A0AA44I037_YERMO</name>
<evidence type="ECO:0000313" key="2">
    <source>
        <dbReference type="EMBL" id="NIL22981.1"/>
    </source>
</evidence>